<sequence>MKILRCTQLFDDTYHFYSNYNCNMSNTAASELFGRWFVEEKSADDRTLTRVISENYEWGIFFEFNKDGTYSEYYTAPCGNDAGFYHYSGNWTRDLGTNVIKLSNIKAEQERLYRQLQKSEGSMKIVQFKQDVIEMKVIDKWTSD</sequence>
<comment type="caution">
    <text evidence="1">The sequence shown here is derived from an EMBL/GenBank/DDBJ whole genome shotgun (WGS) entry which is preliminary data.</text>
</comment>
<gene>
    <name evidence="1" type="ORF">GPM918_LOCUS21446</name>
    <name evidence="2" type="ORF">SRO942_LOCUS21440</name>
</gene>
<organism evidence="1 3">
    <name type="scientific">Didymodactylos carnosus</name>
    <dbReference type="NCBI Taxonomy" id="1234261"/>
    <lineage>
        <taxon>Eukaryota</taxon>
        <taxon>Metazoa</taxon>
        <taxon>Spiralia</taxon>
        <taxon>Gnathifera</taxon>
        <taxon>Rotifera</taxon>
        <taxon>Eurotatoria</taxon>
        <taxon>Bdelloidea</taxon>
        <taxon>Philodinida</taxon>
        <taxon>Philodinidae</taxon>
        <taxon>Didymodactylos</taxon>
    </lineage>
</organism>
<dbReference type="EMBL" id="CAJOBC010007052">
    <property type="protein sequence ID" value="CAF3919725.1"/>
    <property type="molecule type" value="Genomic_DNA"/>
</dbReference>
<dbReference type="Proteomes" id="UP000663829">
    <property type="component" value="Unassembled WGS sequence"/>
</dbReference>
<proteinExistence type="predicted"/>
<accession>A0A814T356</accession>
<evidence type="ECO:0000313" key="3">
    <source>
        <dbReference type="Proteomes" id="UP000663829"/>
    </source>
</evidence>
<dbReference type="Proteomes" id="UP000681722">
    <property type="component" value="Unassembled WGS sequence"/>
</dbReference>
<keyword evidence="3" id="KW-1185">Reference proteome</keyword>
<reference evidence="1" key="1">
    <citation type="submission" date="2021-02" db="EMBL/GenBank/DDBJ databases">
        <authorList>
            <person name="Nowell W R."/>
        </authorList>
    </citation>
    <scope>NUCLEOTIDE SEQUENCE</scope>
</reference>
<dbReference type="EMBL" id="CAJNOQ010007056">
    <property type="protein sequence ID" value="CAF1156357.1"/>
    <property type="molecule type" value="Genomic_DNA"/>
</dbReference>
<name>A0A814T356_9BILA</name>
<evidence type="ECO:0000313" key="1">
    <source>
        <dbReference type="EMBL" id="CAF1156357.1"/>
    </source>
</evidence>
<evidence type="ECO:0000313" key="2">
    <source>
        <dbReference type="EMBL" id="CAF3919725.1"/>
    </source>
</evidence>
<dbReference type="AlphaFoldDB" id="A0A814T356"/>
<protein>
    <submittedName>
        <fullName evidence="1">Uncharacterized protein</fullName>
    </submittedName>
</protein>